<evidence type="ECO:0000259" key="4">
    <source>
        <dbReference type="PROSITE" id="PS51782"/>
    </source>
</evidence>
<protein>
    <submittedName>
        <fullName evidence="6">Spore germination protein</fullName>
    </submittedName>
</protein>
<feature type="signal peptide" evidence="3">
    <location>
        <begin position="1"/>
        <end position="21"/>
    </location>
</feature>
<reference evidence="6 7" key="1">
    <citation type="submission" date="2018-11" db="EMBL/GenBank/DDBJ databases">
        <title>Genomic Encyclopedia of Type Strains, Phase IV (KMG-IV): sequencing the most valuable type-strain genomes for metagenomic binning, comparative biology and taxonomic classification.</title>
        <authorList>
            <person name="Goeker M."/>
        </authorList>
    </citation>
    <scope>NUCLEOTIDE SEQUENCE [LARGE SCALE GENOMIC DNA]</scope>
    <source>
        <strain evidence="6 7">DSM 18090</strain>
    </source>
</reference>
<dbReference type="InterPro" id="IPR041704">
    <property type="entry name" value="CFLE_GH18"/>
</dbReference>
<dbReference type="AlphaFoldDB" id="A0A3N5C6Y6"/>
<feature type="domain" description="LysM" evidence="4">
    <location>
        <begin position="23"/>
        <end position="66"/>
    </location>
</feature>
<evidence type="ECO:0000313" key="7">
    <source>
        <dbReference type="Proteomes" id="UP000276443"/>
    </source>
</evidence>
<dbReference type="GO" id="GO:0016798">
    <property type="term" value="F:hydrolase activity, acting on glycosyl bonds"/>
    <property type="evidence" value="ECO:0007669"/>
    <property type="project" value="UniProtKB-KW"/>
</dbReference>
<organism evidence="6 7">
    <name type="scientific">Aquisalibacillus elongatus</name>
    <dbReference type="NCBI Taxonomy" id="485577"/>
    <lineage>
        <taxon>Bacteria</taxon>
        <taxon>Bacillati</taxon>
        <taxon>Bacillota</taxon>
        <taxon>Bacilli</taxon>
        <taxon>Bacillales</taxon>
        <taxon>Bacillaceae</taxon>
        <taxon>Aquisalibacillus</taxon>
    </lineage>
</organism>
<dbReference type="Gene3D" id="3.20.20.80">
    <property type="entry name" value="Glycosidases"/>
    <property type="match status" value="1"/>
</dbReference>
<dbReference type="InterPro" id="IPR036779">
    <property type="entry name" value="LysM_dom_sf"/>
</dbReference>
<proteinExistence type="predicted"/>
<dbReference type="PROSITE" id="PS51782">
    <property type="entry name" value="LYSM"/>
    <property type="match status" value="1"/>
</dbReference>
<dbReference type="SUPFAM" id="SSF54106">
    <property type="entry name" value="LysM domain"/>
    <property type="match status" value="1"/>
</dbReference>
<dbReference type="EMBL" id="RKRF01000010">
    <property type="protein sequence ID" value="RPF52201.1"/>
    <property type="molecule type" value="Genomic_DNA"/>
</dbReference>
<dbReference type="Gene3D" id="3.10.350.10">
    <property type="entry name" value="LysM domain"/>
    <property type="match status" value="1"/>
</dbReference>
<evidence type="ECO:0000256" key="3">
    <source>
        <dbReference type="SAM" id="SignalP"/>
    </source>
</evidence>
<dbReference type="InterPro" id="IPR018392">
    <property type="entry name" value="LysM"/>
</dbReference>
<name>A0A3N5C6Y6_9BACI</name>
<dbReference type="GO" id="GO:0008061">
    <property type="term" value="F:chitin binding"/>
    <property type="evidence" value="ECO:0007669"/>
    <property type="project" value="InterPro"/>
</dbReference>
<dbReference type="Pfam" id="PF01476">
    <property type="entry name" value="LysM"/>
    <property type="match status" value="1"/>
</dbReference>
<dbReference type="PANTHER" id="PTHR46066:SF2">
    <property type="entry name" value="CHITINASE DOMAIN-CONTAINING PROTEIN 1"/>
    <property type="match status" value="1"/>
</dbReference>
<dbReference type="RefSeq" id="WP_170158557.1">
    <property type="nucleotide sequence ID" value="NZ_RKRF01000010.1"/>
</dbReference>
<dbReference type="SMART" id="SM00636">
    <property type="entry name" value="Glyco_18"/>
    <property type="match status" value="1"/>
</dbReference>
<feature type="domain" description="GH18" evidence="5">
    <location>
        <begin position="119"/>
        <end position="438"/>
    </location>
</feature>
<feature type="chain" id="PRO_5018326652" evidence="3">
    <location>
        <begin position="22"/>
        <end position="438"/>
    </location>
</feature>
<dbReference type="InterPro" id="IPR029070">
    <property type="entry name" value="Chitinase_insertion_sf"/>
</dbReference>
<dbReference type="GO" id="GO:0012505">
    <property type="term" value="C:endomembrane system"/>
    <property type="evidence" value="ECO:0007669"/>
    <property type="project" value="TreeGrafter"/>
</dbReference>
<dbReference type="CDD" id="cd02874">
    <property type="entry name" value="GH18_CFLE_spore_hydrolase"/>
    <property type="match status" value="1"/>
</dbReference>
<dbReference type="CDD" id="cd00118">
    <property type="entry name" value="LysM"/>
    <property type="match status" value="1"/>
</dbReference>
<dbReference type="PANTHER" id="PTHR46066">
    <property type="entry name" value="CHITINASE DOMAIN-CONTAINING PROTEIN 1 FAMILY MEMBER"/>
    <property type="match status" value="1"/>
</dbReference>
<accession>A0A3N5C6Y6</accession>
<dbReference type="GO" id="GO:0070492">
    <property type="term" value="F:oligosaccharide binding"/>
    <property type="evidence" value="ECO:0007669"/>
    <property type="project" value="TreeGrafter"/>
</dbReference>
<sequence>MKKVFILLLTLIFALPMSSQASVIYIVKPGDTLYKISQQYEVDPNDISAINGITGDQLVPGQSLIIDTNEYIGSEDETFLDIAARHQVSMFHLMQQNDFSDLIKPGGKKIQIPKPLKTDVTISSFASPDHIADGVSGRKFKFLNQIAAFEYHPDEEGHLSQLEQMDSFKDILWKNDVAPYVTVTNISEDGFDAKLARKLLNNPKRSGVLIEEIYQKLDQYDLKGVVIDFEGLSPKDQTLFNQFIRQLAERLQPADMEVGIAVPPLQSAKKPAWNTGYDYKTLGRYADFIFLMTYDWHWRGGEPGPISPINNVSETLSYATSVMPKEKIIMGIPLYAYDWPSYWPLYVGTGQAQAYSQQKAIEKALNYGSSIQYDEESQTPWFSYTDEDGFNHKVWFEDARSLLAKYELVKKYRIKGIGAWQMKFNFPQSEHMIMEHFN</sequence>
<gene>
    <name evidence="6" type="ORF">EDC24_2192</name>
</gene>
<dbReference type="GO" id="GO:0005975">
    <property type="term" value="P:carbohydrate metabolic process"/>
    <property type="evidence" value="ECO:0007669"/>
    <property type="project" value="InterPro"/>
</dbReference>
<evidence type="ECO:0000256" key="2">
    <source>
        <dbReference type="ARBA" id="ARBA00023295"/>
    </source>
</evidence>
<evidence type="ECO:0000313" key="6">
    <source>
        <dbReference type="EMBL" id="RPF52201.1"/>
    </source>
</evidence>
<dbReference type="SMART" id="SM00257">
    <property type="entry name" value="LysM"/>
    <property type="match status" value="2"/>
</dbReference>
<dbReference type="Pfam" id="PF00704">
    <property type="entry name" value="Glyco_hydro_18"/>
    <property type="match status" value="1"/>
</dbReference>
<dbReference type="SUPFAM" id="SSF51445">
    <property type="entry name" value="(Trans)glycosidases"/>
    <property type="match status" value="1"/>
</dbReference>
<keyword evidence="2" id="KW-0326">Glycosidase</keyword>
<evidence type="ECO:0000256" key="1">
    <source>
        <dbReference type="ARBA" id="ARBA00022801"/>
    </source>
</evidence>
<evidence type="ECO:0000259" key="5">
    <source>
        <dbReference type="PROSITE" id="PS51910"/>
    </source>
</evidence>
<dbReference type="InterPro" id="IPR017853">
    <property type="entry name" value="GH"/>
</dbReference>
<dbReference type="InterPro" id="IPR001223">
    <property type="entry name" value="Glyco_hydro18_cat"/>
</dbReference>
<dbReference type="PROSITE" id="PS51910">
    <property type="entry name" value="GH18_2"/>
    <property type="match status" value="1"/>
</dbReference>
<dbReference type="Proteomes" id="UP000276443">
    <property type="component" value="Unassembled WGS sequence"/>
</dbReference>
<keyword evidence="3" id="KW-0732">Signal</keyword>
<keyword evidence="7" id="KW-1185">Reference proteome</keyword>
<comment type="caution">
    <text evidence="6">The sequence shown here is derived from an EMBL/GenBank/DDBJ whole genome shotgun (WGS) entry which is preliminary data.</text>
</comment>
<dbReference type="InterPro" id="IPR011583">
    <property type="entry name" value="Chitinase_II/V-like_cat"/>
</dbReference>
<dbReference type="Gene3D" id="3.10.50.10">
    <property type="match status" value="1"/>
</dbReference>
<keyword evidence="1" id="KW-0378">Hydrolase</keyword>